<name>A0ABV4CN78_9PSEU</name>
<feature type="region of interest" description="Disordered" evidence="1">
    <location>
        <begin position="81"/>
        <end position="100"/>
    </location>
</feature>
<comment type="caution">
    <text evidence="3">The sequence shown here is derived from an EMBL/GenBank/DDBJ whole genome shotgun (WGS) entry which is preliminary data.</text>
</comment>
<dbReference type="Gene3D" id="1.25.40.10">
    <property type="entry name" value="Tetratricopeptide repeat domain"/>
    <property type="match status" value="1"/>
</dbReference>
<dbReference type="SUPFAM" id="SSF47413">
    <property type="entry name" value="lambda repressor-like DNA-binding domains"/>
    <property type="match status" value="1"/>
</dbReference>
<proteinExistence type="predicted"/>
<reference evidence="3 4" key="1">
    <citation type="submission" date="2024-08" db="EMBL/GenBank/DDBJ databases">
        <title>Genome mining of Saccharopolyspora cebuensis PGLac3 from Nigerian medicinal plant.</title>
        <authorList>
            <person name="Ezeobiora C.E."/>
            <person name="Igbokwe N.H."/>
            <person name="Amin D.H."/>
            <person name="Mendie U.E."/>
        </authorList>
    </citation>
    <scope>NUCLEOTIDE SEQUENCE [LARGE SCALE GENOMIC DNA]</scope>
    <source>
        <strain evidence="3 4">PGLac3</strain>
    </source>
</reference>
<dbReference type="EMBL" id="JBGEHV010000059">
    <property type="protein sequence ID" value="MEY8042531.1"/>
    <property type="molecule type" value="Genomic_DNA"/>
</dbReference>
<dbReference type="InterPro" id="IPR010982">
    <property type="entry name" value="Lambda_DNA-bd_dom_sf"/>
</dbReference>
<organism evidence="3 4">
    <name type="scientific">Saccharopolyspora cebuensis</name>
    <dbReference type="NCBI Taxonomy" id="418759"/>
    <lineage>
        <taxon>Bacteria</taxon>
        <taxon>Bacillati</taxon>
        <taxon>Actinomycetota</taxon>
        <taxon>Actinomycetes</taxon>
        <taxon>Pseudonocardiales</taxon>
        <taxon>Pseudonocardiaceae</taxon>
        <taxon>Saccharopolyspora</taxon>
    </lineage>
</organism>
<evidence type="ECO:0000259" key="2">
    <source>
        <dbReference type="PROSITE" id="PS50943"/>
    </source>
</evidence>
<dbReference type="RefSeq" id="WP_186361432.1">
    <property type="nucleotide sequence ID" value="NZ_BAABII010000018.1"/>
</dbReference>
<accession>A0ABV4CN78</accession>
<dbReference type="InterPro" id="IPR001387">
    <property type="entry name" value="Cro/C1-type_HTH"/>
</dbReference>
<dbReference type="SUPFAM" id="SSF48452">
    <property type="entry name" value="TPR-like"/>
    <property type="match status" value="1"/>
</dbReference>
<keyword evidence="4" id="KW-1185">Reference proteome</keyword>
<dbReference type="Pfam" id="PF01381">
    <property type="entry name" value="HTH_3"/>
    <property type="match status" value="1"/>
</dbReference>
<feature type="domain" description="HTH cro/C1-type" evidence="2">
    <location>
        <begin position="16"/>
        <end position="70"/>
    </location>
</feature>
<dbReference type="Gene3D" id="1.10.260.40">
    <property type="entry name" value="lambda repressor-like DNA-binding domains"/>
    <property type="match status" value="1"/>
</dbReference>
<feature type="compositionally biased region" description="Basic and acidic residues" evidence="1">
    <location>
        <begin position="81"/>
        <end position="93"/>
    </location>
</feature>
<dbReference type="PROSITE" id="PS50943">
    <property type="entry name" value="HTH_CROC1"/>
    <property type="match status" value="1"/>
</dbReference>
<dbReference type="Proteomes" id="UP001564626">
    <property type="component" value="Unassembled WGS sequence"/>
</dbReference>
<evidence type="ECO:0000313" key="3">
    <source>
        <dbReference type="EMBL" id="MEY8042531.1"/>
    </source>
</evidence>
<dbReference type="CDD" id="cd00093">
    <property type="entry name" value="HTH_XRE"/>
    <property type="match status" value="1"/>
</dbReference>
<sequence>MANVFGGGMARQRRGLAARRAGLGYTQERFAEAVGVERSTIWRWETGAVAPLPEQCRRIRIVLGMTPAQVDELLRETAAERRSAAGQLPEHRAASPTSSWDDPDEVLLHLHELQESNIGDGQLRLLEDQVHRIVAEYEQRGPAELGPPTARLRRQVHQLLGGRQLLRTRYRLHRAAAQLSGLLGYMAINTGRFRLASAYCAEALHLATEIEDIDLQVWVWGTRSLGAYYQADYAHAHAHAARGRALAPNSPQAIRLLANGEARALGQLGDRAGADAAVGQALALIDRYDIDPGLTPCISFEPYGYARVAANAATAYVPLGDTARVLHYTGDVDPAVEQADSDWSRALVRLDIAMAVLRQDDADLEQALALGREALRVCADHPIRSVWQRATTLHELTQRWANEPRVIEFADQLRTWRGRPQVQAISGGTR</sequence>
<dbReference type="SMART" id="SM00530">
    <property type="entry name" value="HTH_XRE"/>
    <property type="match status" value="1"/>
</dbReference>
<protein>
    <submittedName>
        <fullName evidence="3">Helix-turn-helix domain-containing protein</fullName>
    </submittedName>
</protein>
<gene>
    <name evidence="3" type="ORF">AB8O55_24265</name>
</gene>
<dbReference type="InterPro" id="IPR011990">
    <property type="entry name" value="TPR-like_helical_dom_sf"/>
</dbReference>
<evidence type="ECO:0000313" key="4">
    <source>
        <dbReference type="Proteomes" id="UP001564626"/>
    </source>
</evidence>
<evidence type="ECO:0000256" key="1">
    <source>
        <dbReference type="SAM" id="MobiDB-lite"/>
    </source>
</evidence>